<reference evidence="8 9" key="1">
    <citation type="submission" date="2019-02" db="EMBL/GenBank/DDBJ databases">
        <title>Deep-cultivation of Planctomycetes and their phenomic and genomic characterization uncovers novel biology.</title>
        <authorList>
            <person name="Wiegand S."/>
            <person name="Jogler M."/>
            <person name="Boedeker C."/>
            <person name="Pinto D."/>
            <person name="Vollmers J."/>
            <person name="Rivas-Marin E."/>
            <person name="Kohn T."/>
            <person name="Peeters S.H."/>
            <person name="Heuer A."/>
            <person name="Rast P."/>
            <person name="Oberbeckmann S."/>
            <person name="Bunk B."/>
            <person name="Jeske O."/>
            <person name="Meyerdierks A."/>
            <person name="Storesund J.E."/>
            <person name="Kallscheuer N."/>
            <person name="Luecker S."/>
            <person name="Lage O.M."/>
            <person name="Pohl T."/>
            <person name="Merkel B.J."/>
            <person name="Hornburger P."/>
            <person name="Mueller R.-W."/>
            <person name="Bruemmer F."/>
            <person name="Labrenz M."/>
            <person name="Spormann A.M."/>
            <person name="Op den Camp H."/>
            <person name="Overmann J."/>
            <person name="Amann R."/>
            <person name="Jetten M.S.M."/>
            <person name="Mascher T."/>
            <person name="Medema M.H."/>
            <person name="Devos D.P."/>
            <person name="Kaster A.-K."/>
            <person name="Ovreas L."/>
            <person name="Rohde M."/>
            <person name="Galperin M.Y."/>
            <person name="Jogler C."/>
        </authorList>
    </citation>
    <scope>NUCLEOTIDE SEQUENCE [LARGE SCALE GENOMIC DNA]</scope>
    <source>
        <strain evidence="8 9">Pla110</strain>
    </source>
</reference>
<dbReference type="EMBL" id="CP036281">
    <property type="protein sequence ID" value="QDU79679.1"/>
    <property type="molecule type" value="Genomic_DNA"/>
</dbReference>
<dbReference type="PANTHER" id="PTHR43429:SF1">
    <property type="entry name" value="NAD(P)H SULFUR OXIDOREDUCTASE (COA-DEPENDENT)"/>
    <property type="match status" value="1"/>
</dbReference>
<feature type="domain" description="Rhodanese" evidence="7">
    <location>
        <begin position="477"/>
        <end position="561"/>
    </location>
</feature>
<dbReference type="PANTHER" id="PTHR43429">
    <property type="entry name" value="PYRIDINE NUCLEOTIDE-DISULFIDE OXIDOREDUCTASE DOMAIN-CONTAINING"/>
    <property type="match status" value="1"/>
</dbReference>
<dbReference type="Gene3D" id="3.50.50.60">
    <property type="entry name" value="FAD/NAD(P)-binding domain"/>
    <property type="match status" value="2"/>
</dbReference>
<dbReference type="SUPFAM" id="SSF55424">
    <property type="entry name" value="FAD/NAD-linked reductases, dimerisation (C-terminal) domain"/>
    <property type="match status" value="1"/>
</dbReference>
<evidence type="ECO:0000256" key="6">
    <source>
        <dbReference type="ARBA" id="ARBA00023284"/>
    </source>
</evidence>
<evidence type="ECO:0000256" key="5">
    <source>
        <dbReference type="ARBA" id="ARBA00023002"/>
    </source>
</evidence>
<evidence type="ECO:0000256" key="3">
    <source>
        <dbReference type="ARBA" id="ARBA00022630"/>
    </source>
</evidence>
<dbReference type="RefSeq" id="WP_144994460.1">
    <property type="nucleotide sequence ID" value="NZ_CP036281.1"/>
</dbReference>
<evidence type="ECO:0000259" key="7">
    <source>
        <dbReference type="PROSITE" id="PS50206"/>
    </source>
</evidence>
<accession>A0A518CKC7</accession>
<dbReference type="PROSITE" id="PS50206">
    <property type="entry name" value="RHODANESE_3"/>
    <property type="match status" value="1"/>
</dbReference>
<dbReference type="SUPFAM" id="SSF51905">
    <property type="entry name" value="FAD/NAD(P)-binding domain"/>
    <property type="match status" value="1"/>
</dbReference>
<evidence type="ECO:0000256" key="2">
    <source>
        <dbReference type="ARBA" id="ARBA00009130"/>
    </source>
</evidence>
<dbReference type="Pfam" id="PF02852">
    <property type="entry name" value="Pyr_redox_dim"/>
    <property type="match status" value="1"/>
</dbReference>
<keyword evidence="6" id="KW-0676">Redox-active center</keyword>
<keyword evidence="5 8" id="KW-0560">Oxidoreductase</keyword>
<organism evidence="8 9">
    <name type="scientific">Polystyrenella longa</name>
    <dbReference type="NCBI Taxonomy" id="2528007"/>
    <lineage>
        <taxon>Bacteria</taxon>
        <taxon>Pseudomonadati</taxon>
        <taxon>Planctomycetota</taxon>
        <taxon>Planctomycetia</taxon>
        <taxon>Planctomycetales</taxon>
        <taxon>Planctomycetaceae</taxon>
        <taxon>Polystyrenella</taxon>
    </lineage>
</organism>
<dbReference type="InterPro" id="IPR050260">
    <property type="entry name" value="FAD-bd_OxRdtase"/>
</dbReference>
<dbReference type="SUPFAM" id="SSF52821">
    <property type="entry name" value="Rhodanese/Cell cycle control phosphatase"/>
    <property type="match status" value="1"/>
</dbReference>
<dbReference type="OrthoDB" id="9802028at2"/>
<dbReference type="GO" id="GO:0050451">
    <property type="term" value="F:CoA-disulfide reductase (NADPH) activity"/>
    <property type="evidence" value="ECO:0007669"/>
    <property type="project" value="UniProtKB-EC"/>
</dbReference>
<evidence type="ECO:0000313" key="8">
    <source>
        <dbReference type="EMBL" id="QDU79679.1"/>
    </source>
</evidence>
<dbReference type="InterPro" id="IPR001763">
    <property type="entry name" value="Rhodanese-like_dom"/>
</dbReference>
<dbReference type="InterPro" id="IPR036873">
    <property type="entry name" value="Rhodanese-like_dom_sf"/>
</dbReference>
<evidence type="ECO:0000313" key="9">
    <source>
        <dbReference type="Proteomes" id="UP000317178"/>
    </source>
</evidence>
<protein>
    <submittedName>
        <fullName evidence="8">Coenzyme A disulfide reductase</fullName>
        <ecNumber evidence="8">1.8.1.14</ecNumber>
    </submittedName>
</protein>
<dbReference type="InterPro" id="IPR036188">
    <property type="entry name" value="FAD/NAD-bd_sf"/>
</dbReference>
<dbReference type="AlphaFoldDB" id="A0A518CKC7"/>
<proteinExistence type="inferred from homology"/>
<sequence>MNNSKSASTAKRTIVIVGGVAGGASAAARARRCNEAADIIMFEKDRYVSFANCGLPYHIGGEIDERDKLLVATPELFEKRFRIDARTRHEVLSIDQEAKSVQVKNLESGEEFAQDYDRLILSPGASPIIPPIEGSKAKNVFSLRNIEDMDRINQGLSSESSTRDVKQAVVVGAGFIGLEMVEQLHRLGIKVSLVELAPQVLPPLDREMARLIEEELERHEIQLHLGDGIQGLKVEGDRAVGVTLDSGMTIDTDLVIMCIGVKPNTQLAKQAGLEIGETGGIKINEYLQTSDPNIYAVGDAVEYEHAILEKSMRVALAGPANRAGRIAGEHAATDQSPSMAAVMGTAIVRVFDLGAALTGLSEKMAAKFNRRAKSVIVQAGHHSGYFPGAKTITLKLIYEPETGVVLGAQAIGAAGIDKRIDVIATAMKFKATVEDLTELDLSYAPPYGSAKDPVHLAAFTAQNDLRGFAPIVAYDADLAGKQIVDVRTLKEQEKLPPVPGAYQIEVDELREHLDELDPEQPTVVICHSAKRAHVGTRILLGHGFKEVSNLTGGMSIRRLMEN</sequence>
<comment type="similarity">
    <text evidence="2">Belongs to the class-III pyridine nucleotide-disulfide oxidoreductase family.</text>
</comment>
<dbReference type="Proteomes" id="UP000317178">
    <property type="component" value="Chromosome"/>
</dbReference>
<dbReference type="InterPro" id="IPR023753">
    <property type="entry name" value="FAD/NAD-binding_dom"/>
</dbReference>
<comment type="cofactor">
    <cofactor evidence="1">
        <name>FAD</name>
        <dbReference type="ChEBI" id="CHEBI:57692"/>
    </cofactor>
</comment>
<keyword evidence="9" id="KW-1185">Reference proteome</keyword>
<keyword evidence="3" id="KW-0285">Flavoprotein</keyword>
<dbReference type="PRINTS" id="PR00411">
    <property type="entry name" value="PNDRDTASEI"/>
</dbReference>
<evidence type="ECO:0000256" key="4">
    <source>
        <dbReference type="ARBA" id="ARBA00022827"/>
    </source>
</evidence>
<dbReference type="KEGG" id="plon:Pla110_13920"/>
<keyword evidence="4" id="KW-0274">FAD</keyword>
<dbReference type="EC" id="1.8.1.14" evidence="8"/>
<dbReference type="Pfam" id="PF00581">
    <property type="entry name" value="Rhodanese"/>
    <property type="match status" value="1"/>
</dbReference>
<dbReference type="PRINTS" id="PR00368">
    <property type="entry name" value="FADPNR"/>
</dbReference>
<name>A0A518CKC7_9PLAN</name>
<dbReference type="InterPro" id="IPR004099">
    <property type="entry name" value="Pyr_nucl-diS_OxRdtase_dimer"/>
</dbReference>
<dbReference type="Gene3D" id="3.40.250.10">
    <property type="entry name" value="Rhodanese-like domain"/>
    <property type="match status" value="1"/>
</dbReference>
<dbReference type="InterPro" id="IPR016156">
    <property type="entry name" value="FAD/NAD-linked_Rdtase_dimer_sf"/>
</dbReference>
<evidence type="ECO:0000256" key="1">
    <source>
        <dbReference type="ARBA" id="ARBA00001974"/>
    </source>
</evidence>
<dbReference type="Pfam" id="PF07992">
    <property type="entry name" value="Pyr_redox_2"/>
    <property type="match status" value="1"/>
</dbReference>
<gene>
    <name evidence="8" type="primary">cdr</name>
    <name evidence="8" type="ORF">Pla110_13920</name>
</gene>